<accession>A0A833SZL2</accession>
<keyword evidence="3" id="KW-1185">Reference proteome</keyword>
<dbReference type="Proteomes" id="UP000602510">
    <property type="component" value="Unassembled WGS sequence"/>
</dbReference>
<gene>
    <name evidence="2" type="ORF">GN244_ATG11766</name>
</gene>
<name>A0A833SZL2_PHYIN</name>
<dbReference type="AlphaFoldDB" id="A0A833SZL2"/>
<reference evidence="2" key="1">
    <citation type="submission" date="2020-04" db="EMBL/GenBank/DDBJ databases">
        <title>Hybrid Assembly of Korean Phytophthora infestans isolates.</title>
        <authorList>
            <person name="Prokchorchik M."/>
            <person name="Lee Y."/>
            <person name="Seo J."/>
            <person name="Cho J.-H."/>
            <person name="Park Y.-E."/>
            <person name="Jang D.-C."/>
            <person name="Im J.-S."/>
            <person name="Choi J.-G."/>
            <person name="Park H.-J."/>
            <person name="Lee G.-B."/>
            <person name="Lee Y.-G."/>
            <person name="Hong S.-Y."/>
            <person name="Cho K."/>
            <person name="Sohn K.H."/>
        </authorList>
    </citation>
    <scope>NUCLEOTIDE SEQUENCE</scope>
    <source>
        <strain evidence="2">KR_1_A1</strain>
    </source>
</reference>
<organism evidence="2 3">
    <name type="scientific">Phytophthora infestans</name>
    <name type="common">Potato late blight agent</name>
    <name type="synonym">Botrytis infestans</name>
    <dbReference type="NCBI Taxonomy" id="4787"/>
    <lineage>
        <taxon>Eukaryota</taxon>
        <taxon>Sar</taxon>
        <taxon>Stramenopiles</taxon>
        <taxon>Oomycota</taxon>
        <taxon>Peronosporomycetes</taxon>
        <taxon>Peronosporales</taxon>
        <taxon>Peronosporaceae</taxon>
        <taxon>Phytophthora</taxon>
    </lineage>
</organism>
<comment type="caution">
    <text evidence="2">The sequence shown here is derived from an EMBL/GenBank/DDBJ whole genome shotgun (WGS) entry which is preliminary data.</text>
</comment>
<feature type="region of interest" description="Disordered" evidence="1">
    <location>
        <begin position="117"/>
        <end position="137"/>
    </location>
</feature>
<dbReference type="EMBL" id="WSZM01000277">
    <property type="protein sequence ID" value="KAF4036195.1"/>
    <property type="molecule type" value="Genomic_DNA"/>
</dbReference>
<evidence type="ECO:0000313" key="2">
    <source>
        <dbReference type="EMBL" id="KAF4036195.1"/>
    </source>
</evidence>
<proteinExistence type="predicted"/>
<evidence type="ECO:0000256" key="1">
    <source>
        <dbReference type="SAM" id="MobiDB-lite"/>
    </source>
</evidence>
<evidence type="ECO:0000313" key="3">
    <source>
        <dbReference type="Proteomes" id="UP000602510"/>
    </source>
</evidence>
<sequence length="137" mass="15297">MRWRGLSEETKKQLGQGRQGVRVEYQHVWGVVDATIDMATTKGDTPSQIWMKRNRLQQAAGWGTNRHDGRQVTTANCIKNQKAYGMRWRERHSCNFAQEQQRGTSCVALDASIQATSGGGSDNISGIDETANTTGRR</sequence>
<protein>
    <submittedName>
        <fullName evidence="2">Uncharacterized protein</fullName>
    </submittedName>
</protein>